<keyword evidence="1" id="KW-0808">Transferase</keyword>
<gene>
    <name evidence="1" type="ORF">Tci_667239</name>
</gene>
<protein>
    <submittedName>
        <fullName evidence="1">Putative reverse transcriptase domain-containing protein</fullName>
    </submittedName>
</protein>
<name>A0A699KHN6_TANCI</name>
<dbReference type="AlphaFoldDB" id="A0A699KHN6"/>
<reference evidence="1" key="1">
    <citation type="journal article" date="2019" name="Sci. Rep.">
        <title>Draft genome of Tanacetum cinerariifolium, the natural source of mosquito coil.</title>
        <authorList>
            <person name="Yamashiro T."/>
            <person name="Shiraishi A."/>
            <person name="Satake H."/>
            <person name="Nakayama K."/>
        </authorList>
    </citation>
    <scope>NUCLEOTIDE SEQUENCE</scope>
</reference>
<dbReference type="Pfam" id="PF08284">
    <property type="entry name" value="RVP_2"/>
    <property type="match status" value="1"/>
</dbReference>
<keyword evidence="1" id="KW-0695">RNA-directed DNA polymerase</keyword>
<sequence length="154" mass="17344">MRQCRWIELFSDYDCEICYPPGKANVVADALSRKEKVKPNRVRAINMTLQPSIKNNILVAQKEAFDESDPSFFLTNNISSPHGDELGRMKPLSWSTFTLNDHYATTLFNSGVDYSFVSTTFIPLLGIEPSDLGFSYEIEIASGKLVEIDKVIRG</sequence>
<proteinExistence type="predicted"/>
<dbReference type="EMBL" id="BKCJ010520983">
    <property type="protein sequence ID" value="GFA95267.1"/>
    <property type="molecule type" value="Genomic_DNA"/>
</dbReference>
<organism evidence="1">
    <name type="scientific">Tanacetum cinerariifolium</name>
    <name type="common">Dalmatian daisy</name>
    <name type="synonym">Chrysanthemum cinerariifolium</name>
    <dbReference type="NCBI Taxonomy" id="118510"/>
    <lineage>
        <taxon>Eukaryota</taxon>
        <taxon>Viridiplantae</taxon>
        <taxon>Streptophyta</taxon>
        <taxon>Embryophyta</taxon>
        <taxon>Tracheophyta</taxon>
        <taxon>Spermatophyta</taxon>
        <taxon>Magnoliopsida</taxon>
        <taxon>eudicotyledons</taxon>
        <taxon>Gunneridae</taxon>
        <taxon>Pentapetalae</taxon>
        <taxon>asterids</taxon>
        <taxon>campanulids</taxon>
        <taxon>Asterales</taxon>
        <taxon>Asteraceae</taxon>
        <taxon>Asteroideae</taxon>
        <taxon>Anthemideae</taxon>
        <taxon>Anthemidinae</taxon>
        <taxon>Tanacetum</taxon>
    </lineage>
</organism>
<accession>A0A699KHN6</accession>
<evidence type="ECO:0000313" key="1">
    <source>
        <dbReference type="EMBL" id="GFA95267.1"/>
    </source>
</evidence>
<keyword evidence="1" id="KW-0548">Nucleotidyltransferase</keyword>
<dbReference type="GO" id="GO:0003964">
    <property type="term" value="F:RNA-directed DNA polymerase activity"/>
    <property type="evidence" value="ECO:0007669"/>
    <property type="project" value="UniProtKB-KW"/>
</dbReference>
<comment type="caution">
    <text evidence="1">The sequence shown here is derived from an EMBL/GenBank/DDBJ whole genome shotgun (WGS) entry which is preliminary data.</text>
</comment>